<protein>
    <submittedName>
        <fullName evidence="2">Uncharacterized protein</fullName>
    </submittedName>
</protein>
<feature type="region of interest" description="Disordered" evidence="1">
    <location>
        <begin position="108"/>
        <end position="128"/>
    </location>
</feature>
<keyword evidence="3" id="KW-1185">Reference proteome</keyword>
<evidence type="ECO:0000313" key="3">
    <source>
        <dbReference type="Proteomes" id="UP000823775"/>
    </source>
</evidence>
<accession>A0ABS8TIU3</accession>
<organism evidence="2 3">
    <name type="scientific">Datura stramonium</name>
    <name type="common">Jimsonweed</name>
    <name type="synonym">Common thornapple</name>
    <dbReference type="NCBI Taxonomy" id="4076"/>
    <lineage>
        <taxon>Eukaryota</taxon>
        <taxon>Viridiplantae</taxon>
        <taxon>Streptophyta</taxon>
        <taxon>Embryophyta</taxon>
        <taxon>Tracheophyta</taxon>
        <taxon>Spermatophyta</taxon>
        <taxon>Magnoliopsida</taxon>
        <taxon>eudicotyledons</taxon>
        <taxon>Gunneridae</taxon>
        <taxon>Pentapetalae</taxon>
        <taxon>asterids</taxon>
        <taxon>lamiids</taxon>
        <taxon>Solanales</taxon>
        <taxon>Solanaceae</taxon>
        <taxon>Solanoideae</taxon>
        <taxon>Datureae</taxon>
        <taxon>Datura</taxon>
    </lineage>
</organism>
<sequence>MSSEIKGLKKRKFRTTINISEKTKGKEGYQSNSMVEISVNNSNDLSICTMLNLPNPTEGCTITSNEDLLEVDSDNESDNPGRLRECAPVTKADIRAIGIALEAINQKHSLSPRGRSRTRKGSTTSYVKQRGLRRGVEKSMKLECRRYGLRIVELRPCDEVCAAQMVKLQMIRKEAKFIMSSISWSETCMMGGATQSTMTPTNLA</sequence>
<evidence type="ECO:0000256" key="1">
    <source>
        <dbReference type="SAM" id="MobiDB-lite"/>
    </source>
</evidence>
<comment type="caution">
    <text evidence="2">The sequence shown here is derived from an EMBL/GenBank/DDBJ whole genome shotgun (WGS) entry which is preliminary data.</text>
</comment>
<gene>
    <name evidence="2" type="ORF">HAX54_011069</name>
</gene>
<dbReference type="EMBL" id="JACEIK010001623">
    <property type="protein sequence ID" value="MCD7470880.1"/>
    <property type="molecule type" value="Genomic_DNA"/>
</dbReference>
<dbReference type="Proteomes" id="UP000823775">
    <property type="component" value="Unassembled WGS sequence"/>
</dbReference>
<name>A0ABS8TIU3_DATST</name>
<proteinExistence type="predicted"/>
<evidence type="ECO:0000313" key="2">
    <source>
        <dbReference type="EMBL" id="MCD7470880.1"/>
    </source>
</evidence>
<reference evidence="2 3" key="1">
    <citation type="journal article" date="2021" name="BMC Genomics">
        <title>Datura genome reveals duplications of psychoactive alkaloid biosynthetic genes and high mutation rate following tissue culture.</title>
        <authorList>
            <person name="Rajewski A."/>
            <person name="Carter-House D."/>
            <person name="Stajich J."/>
            <person name="Litt A."/>
        </authorList>
    </citation>
    <scope>NUCLEOTIDE SEQUENCE [LARGE SCALE GENOMIC DNA]</scope>
    <source>
        <strain evidence="2">AR-01</strain>
    </source>
</reference>